<feature type="transmembrane region" description="Helical" evidence="1">
    <location>
        <begin position="66"/>
        <end position="94"/>
    </location>
</feature>
<feature type="transmembrane region" description="Helical" evidence="1">
    <location>
        <begin position="12"/>
        <end position="35"/>
    </location>
</feature>
<dbReference type="KEGG" id="cvn:111137528"/>
<organism evidence="2 3">
    <name type="scientific">Crassostrea virginica</name>
    <name type="common">Eastern oyster</name>
    <dbReference type="NCBI Taxonomy" id="6565"/>
    <lineage>
        <taxon>Eukaryota</taxon>
        <taxon>Metazoa</taxon>
        <taxon>Spiralia</taxon>
        <taxon>Lophotrochozoa</taxon>
        <taxon>Mollusca</taxon>
        <taxon>Bivalvia</taxon>
        <taxon>Autobranchia</taxon>
        <taxon>Pteriomorphia</taxon>
        <taxon>Ostreida</taxon>
        <taxon>Ostreoidea</taxon>
        <taxon>Ostreidae</taxon>
        <taxon>Crassostrea</taxon>
    </lineage>
</organism>
<feature type="transmembrane region" description="Helical" evidence="1">
    <location>
        <begin position="106"/>
        <end position="129"/>
    </location>
</feature>
<sequence length="184" mass="20066">MSLFLESTIYKRAAFVLSILGLALEFVSCVAPFWVSKTFQNGTTVNVGLWLTCVDLHCSGIQDSPAWLIIAGVFDLLSLLFGVVCIVGLSVCIFKPRLLPKTRRWPLVLLTIFAFVEAALQQISCGVFLKAVHDSPAASPLLPGHAFHSLSWAAAFSFLGVILYSVVCILLFTDLARVCFAEPK</sequence>
<feature type="transmembrane region" description="Helical" evidence="1">
    <location>
        <begin position="149"/>
        <end position="172"/>
    </location>
</feature>
<gene>
    <name evidence="3" type="primary">LOC111137528</name>
</gene>
<keyword evidence="1" id="KW-1133">Transmembrane helix</keyword>
<proteinExistence type="predicted"/>
<reference evidence="3" key="1">
    <citation type="submission" date="2025-08" db="UniProtKB">
        <authorList>
            <consortium name="RefSeq"/>
        </authorList>
    </citation>
    <scope>IDENTIFICATION</scope>
    <source>
        <tissue evidence="3">Whole sample</tissue>
    </source>
</reference>
<dbReference type="Gene3D" id="1.20.140.150">
    <property type="match status" value="1"/>
</dbReference>
<protein>
    <submittedName>
        <fullName evidence="3">Uncharacterized protein LOC111137528</fullName>
    </submittedName>
</protein>
<keyword evidence="1" id="KW-0812">Transmembrane</keyword>
<evidence type="ECO:0000313" key="2">
    <source>
        <dbReference type="Proteomes" id="UP000694844"/>
    </source>
</evidence>
<dbReference type="OrthoDB" id="6105281at2759"/>
<keyword evidence="2" id="KW-1185">Reference proteome</keyword>
<dbReference type="RefSeq" id="XP_022344709.1">
    <property type="nucleotide sequence ID" value="XM_022489001.1"/>
</dbReference>
<dbReference type="Proteomes" id="UP000694844">
    <property type="component" value="Chromosome 5"/>
</dbReference>
<accession>A0A8B8EXI6</accession>
<name>A0A8B8EXI6_CRAVI</name>
<keyword evidence="1" id="KW-0472">Membrane</keyword>
<evidence type="ECO:0000256" key="1">
    <source>
        <dbReference type="SAM" id="Phobius"/>
    </source>
</evidence>
<evidence type="ECO:0000313" key="3">
    <source>
        <dbReference type="RefSeq" id="XP_022344709.1"/>
    </source>
</evidence>
<dbReference type="GeneID" id="111137528"/>
<dbReference type="AlphaFoldDB" id="A0A8B8EXI6"/>